<keyword evidence="4" id="KW-1185">Reference proteome</keyword>
<keyword evidence="2" id="KW-0812">Transmembrane</keyword>
<protein>
    <submittedName>
        <fullName evidence="3">Uncharacterized protein</fullName>
    </submittedName>
</protein>
<evidence type="ECO:0000313" key="3">
    <source>
        <dbReference type="EMBL" id="GEK80473.1"/>
    </source>
</evidence>
<comment type="caution">
    <text evidence="3">The sequence shown here is derived from an EMBL/GenBank/DDBJ whole genome shotgun (WGS) entry which is preliminary data.</text>
</comment>
<evidence type="ECO:0000256" key="2">
    <source>
        <dbReference type="SAM" id="Phobius"/>
    </source>
</evidence>
<feature type="compositionally biased region" description="Low complexity" evidence="1">
    <location>
        <begin position="443"/>
        <end position="455"/>
    </location>
</feature>
<feature type="transmembrane region" description="Helical" evidence="2">
    <location>
        <begin position="376"/>
        <end position="404"/>
    </location>
</feature>
<feature type="transmembrane region" description="Helical" evidence="2">
    <location>
        <begin position="334"/>
        <end position="356"/>
    </location>
</feature>
<name>A0AA87US24_9MICO</name>
<reference evidence="3 4" key="1">
    <citation type="submission" date="2019-07" db="EMBL/GenBank/DDBJ databases">
        <title>Whole genome shotgun sequence of Agrococcus baldri NBRC 103055.</title>
        <authorList>
            <person name="Hosoyama A."/>
            <person name="Uohara A."/>
            <person name="Ohji S."/>
            <person name="Ichikawa N."/>
        </authorList>
    </citation>
    <scope>NUCLEOTIDE SEQUENCE [LARGE SCALE GENOMIC DNA]</scope>
    <source>
        <strain evidence="3 4">NBRC 103055</strain>
    </source>
</reference>
<feature type="transmembrane region" description="Helical" evidence="2">
    <location>
        <begin position="37"/>
        <end position="70"/>
    </location>
</feature>
<dbReference type="Proteomes" id="UP000321749">
    <property type="component" value="Unassembled WGS sequence"/>
</dbReference>
<dbReference type="RefSeq" id="WP_146794781.1">
    <property type="nucleotide sequence ID" value="NZ_BJUU01000010.1"/>
</dbReference>
<gene>
    <name evidence="3" type="ORF">ABA31_18240</name>
</gene>
<dbReference type="AlphaFoldDB" id="A0AA87US24"/>
<feature type="transmembrane region" description="Helical" evidence="2">
    <location>
        <begin position="180"/>
        <end position="203"/>
    </location>
</feature>
<keyword evidence="2" id="KW-1133">Transmembrane helix</keyword>
<sequence>MLAMLATIGRALAQHWPALVALHLGGVLARYALIELAGWVGAYTAVGGLLILPLAVLARLAAFVGMFLVLRASLRQLSAIAPPPASPLERRRAFIASLLGGVLPFFAVYMATGNVQQDVDAYAARALEVLSTLRLEAAFGDGPEVNGETVLDVALGWPALVAIGIALAGRWAWGRWEQRLPRWVAIVAVYLEGVWVFLSVLLIGDLLDAVRAWVDERQAMVWVADARAWLAESVAPAAWLWDGVDWVLAEIAGAIGQPLAWLTIAGVMYGQAVAAQAPALSHRLRGTRLGSIETRVTAARSRYGALPSWLRVQLRRLWAPVAARLSPIWRALVLMLRGGPLLFGATVLLYALLVWFEGGLSWATTRMVGANDFFAFWAVWDVLLLLPVAVIVESLRVVIVAGAYDAMIGRLRRQEAAAADERSATEETDASARDALTGGGPALTGPAAVAAGEAR</sequence>
<feature type="transmembrane region" description="Helical" evidence="2">
    <location>
        <begin position="93"/>
        <end position="112"/>
    </location>
</feature>
<evidence type="ECO:0000313" key="4">
    <source>
        <dbReference type="Proteomes" id="UP000321749"/>
    </source>
</evidence>
<accession>A0AA87US24</accession>
<proteinExistence type="predicted"/>
<evidence type="ECO:0000256" key="1">
    <source>
        <dbReference type="SAM" id="MobiDB-lite"/>
    </source>
</evidence>
<feature type="transmembrane region" description="Helical" evidence="2">
    <location>
        <begin position="154"/>
        <end position="173"/>
    </location>
</feature>
<dbReference type="EMBL" id="BJUU01000010">
    <property type="protein sequence ID" value="GEK80473.1"/>
    <property type="molecule type" value="Genomic_DNA"/>
</dbReference>
<organism evidence="3 4">
    <name type="scientific">Agrococcus baldri</name>
    <dbReference type="NCBI Taxonomy" id="153730"/>
    <lineage>
        <taxon>Bacteria</taxon>
        <taxon>Bacillati</taxon>
        <taxon>Actinomycetota</taxon>
        <taxon>Actinomycetes</taxon>
        <taxon>Micrococcales</taxon>
        <taxon>Microbacteriaceae</taxon>
        <taxon>Agrococcus</taxon>
    </lineage>
</organism>
<keyword evidence="2" id="KW-0472">Membrane</keyword>
<feature type="region of interest" description="Disordered" evidence="1">
    <location>
        <begin position="418"/>
        <end position="455"/>
    </location>
</feature>